<protein>
    <submittedName>
        <fullName evidence="2">Uncharacterized protein</fullName>
    </submittedName>
</protein>
<feature type="region of interest" description="Disordered" evidence="1">
    <location>
        <begin position="120"/>
        <end position="155"/>
    </location>
</feature>
<keyword evidence="3" id="KW-1185">Reference proteome</keyword>
<evidence type="ECO:0000256" key="1">
    <source>
        <dbReference type="SAM" id="MobiDB-lite"/>
    </source>
</evidence>
<gene>
    <name evidence="2" type="ORF">GXW76_14900</name>
</gene>
<name>A0A9X9WZ89_9PROT</name>
<evidence type="ECO:0000313" key="2">
    <source>
        <dbReference type="EMBL" id="MBR0672468.1"/>
    </source>
</evidence>
<reference evidence="2" key="1">
    <citation type="submission" date="2020-01" db="EMBL/GenBank/DDBJ databases">
        <authorList>
            <person name="Rat A."/>
        </authorList>
    </citation>
    <scope>NUCLEOTIDE SEQUENCE</scope>
    <source>
        <strain evidence="2">LMG 31231</strain>
    </source>
</reference>
<accession>A0A9X9WZ89</accession>
<proteinExistence type="predicted"/>
<organism evidence="2 3">
    <name type="scientific">Neoroseomonas soli</name>
    <dbReference type="NCBI Taxonomy" id="1081025"/>
    <lineage>
        <taxon>Bacteria</taxon>
        <taxon>Pseudomonadati</taxon>
        <taxon>Pseudomonadota</taxon>
        <taxon>Alphaproteobacteria</taxon>
        <taxon>Acetobacterales</taxon>
        <taxon>Acetobacteraceae</taxon>
        <taxon>Neoroseomonas</taxon>
    </lineage>
</organism>
<dbReference type="RefSeq" id="WP_211862884.1">
    <property type="nucleotide sequence ID" value="NZ_JAAEDM010000041.1"/>
</dbReference>
<dbReference type="Proteomes" id="UP001138751">
    <property type="component" value="Unassembled WGS sequence"/>
</dbReference>
<dbReference type="AlphaFoldDB" id="A0A9X9WZ89"/>
<reference evidence="2" key="2">
    <citation type="journal article" date="2021" name="Syst. Appl. Microbiol.">
        <title>Roseomonas hellenica sp. nov., isolated from roots of wild-growing Alkanna tinctoria.</title>
        <authorList>
            <person name="Rat A."/>
            <person name="Naranjo H.D."/>
            <person name="Lebbe L."/>
            <person name="Cnockaert M."/>
            <person name="Krigas N."/>
            <person name="Grigoriadou K."/>
            <person name="Maloupa E."/>
            <person name="Willems A."/>
        </authorList>
    </citation>
    <scope>NUCLEOTIDE SEQUENCE</scope>
    <source>
        <strain evidence="2">LMG 31231</strain>
    </source>
</reference>
<comment type="caution">
    <text evidence="2">The sequence shown here is derived from an EMBL/GenBank/DDBJ whole genome shotgun (WGS) entry which is preliminary data.</text>
</comment>
<dbReference type="EMBL" id="JAAEDM010000041">
    <property type="protein sequence ID" value="MBR0672468.1"/>
    <property type="molecule type" value="Genomic_DNA"/>
</dbReference>
<evidence type="ECO:0000313" key="3">
    <source>
        <dbReference type="Proteomes" id="UP001138751"/>
    </source>
</evidence>
<sequence length="155" mass="16401">MSSTEHGPLADTMWRLTELMPWFAAIEAGDPANRQAVGAIALRRLQDDRQGAITAQLAMTRSAMEHATQAASRLATARNPMDAAVAQAVIGLALAEFAAAPTRAWLEMISRLHACCMTMASESPDNSPPSSEAEAESPATRARTRAAAPPTSEVT</sequence>